<evidence type="ECO:0000256" key="2">
    <source>
        <dbReference type="SAM" id="SignalP"/>
    </source>
</evidence>
<gene>
    <name evidence="3" type="ORF">HZZ13_25765</name>
</gene>
<sequence>MRSRSLSIAAALALLAPNLAGCGTVNEKLSAGMGDYVPQWAGGLPADAPPRPGTPQYDAYMRERERKRLMPASDREKEEQGQKGATGTTSAGAVR</sequence>
<accession>A0ABS0PVP5</accession>
<reference evidence="3 4" key="1">
    <citation type="submission" date="2020-07" db="EMBL/GenBank/DDBJ databases">
        <title>Bradyrhizobium diversity isolated from nodules of indigenous legumes of Western Australia.</title>
        <authorList>
            <person name="Klepa M.S."/>
        </authorList>
    </citation>
    <scope>NUCLEOTIDE SEQUENCE [LARGE SCALE GENOMIC DNA]</scope>
    <source>
        <strain evidence="3 4">CNPSo 4010</strain>
    </source>
</reference>
<feature type="compositionally biased region" description="Polar residues" evidence="1">
    <location>
        <begin position="83"/>
        <end position="95"/>
    </location>
</feature>
<organism evidence="3 4">
    <name type="scientific">Bradyrhizobium agreste</name>
    <dbReference type="NCBI Taxonomy" id="2751811"/>
    <lineage>
        <taxon>Bacteria</taxon>
        <taxon>Pseudomonadati</taxon>
        <taxon>Pseudomonadota</taxon>
        <taxon>Alphaproteobacteria</taxon>
        <taxon>Hyphomicrobiales</taxon>
        <taxon>Nitrobacteraceae</taxon>
        <taxon>Bradyrhizobium</taxon>
    </lineage>
</organism>
<name>A0ABS0PVP5_9BRAD</name>
<keyword evidence="4" id="KW-1185">Reference proteome</keyword>
<feature type="chain" id="PRO_5045405466" evidence="2">
    <location>
        <begin position="21"/>
        <end position="95"/>
    </location>
</feature>
<dbReference type="RefSeq" id="WP_197962306.1">
    <property type="nucleotide sequence ID" value="NZ_JACCHP010000019.1"/>
</dbReference>
<evidence type="ECO:0000313" key="4">
    <source>
        <dbReference type="Proteomes" id="UP000807370"/>
    </source>
</evidence>
<dbReference type="Proteomes" id="UP000807370">
    <property type="component" value="Unassembled WGS sequence"/>
</dbReference>
<feature type="compositionally biased region" description="Basic and acidic residues" evidence="1">
    <location>
        <begin position="65"/>
        <end position="81"/>
    </location>
</feature>
<dbReference type="EMBL" id="JACCHP010000019">
    <property type="protein sequence ID" value="MBH5401165.1"/>
    <property type="molecule type" value="Genomic_DNA"/>
</dbReference>
<evidence type="ECO:0000256" key="1">
    <source>
        <dbReference type="SAM" id="MobiDB-lite"/>
    </source>
</evidence>
<proteinExistence type="predicted"/>
<feature type="signal peptide" evidence="2">
    <location>
        <begin position="1"/>
        <end position="20"/>
    </location>
</feature>
<evidence type="ECO:0000313" key="3">
    <source>
        <dbReference type="EMBL" id="MBH5401165.1"/>
    </source>
</evidence>
<keyword evidence="2" id="KW-0732">Signal</keyword>
<comment type="caution">
    <text evidence="3">The sequence shown here is derived from an EMBL/GenBank/DDBJ whole genome shotgun (WGS) entry which is preliminary data.</text>
</comment>
<feature type="region of interest" description="Disordered" evidence="1">
    <location>
        <begin position="65"/>
        <end position="95"/>
    </location>
</feature>
<protein>
    <submittedName>
        <fullName evidence="3">Uncharacterized protein</fullName>
    </submittedName>
</protein>